<sequence>MALVSPPPSGSGSGSGSSASRHHSRASLSAAAITSPLLTPASASGEALGVPSGSSRASTTPASAHAPSPAVAAAQGSRAPAADARSTLIAASIAGPSSPPRTRSSGDASSAAAASAASALFLSRGSISNGSGVGASSASSSRPAPSPQSGISPSRSAFALALAASPEEPDRGAAAAAALRRSHTTAAISRAQQQQQRLEERGEMAQTTLVRSPTLGPADAAPTATRRRPQPARVGGGVDLKVVILGAQGVGKTSLVHRYTTGQFSASSIPSTIGASFLTQKLVVDGTKVRLQLWDTAGQERFRSMAPMYYRGSNAAVIVYDITNEASFADVKTWIEELRKNVSNDLVIHVVGSKLDLAPSHRQVFLDEAREAIAQWTQPPAAASSLPRRGSQETTPPSGALARSSSRLGLASLTLGAGSRLGFPRNVSQQSASTQRVPASGASAGSGGSGSSDGSPTPYPGGGASASPPGWEFVDVSEVSAKAGEGIEDVFVSIASRLVERKAEIEEERRRRERDSVLLQNAPTLGADEEAAQARANGWTCC</sequence>
<feature type="compositionally biased region" description="Low complexity" evidence="2">
    <location>
        <begin position="51"/>
        <end position="77"/>
    </location>
</feature>
<feature type="region of interest" description="Disordered" evidence="2">
    <location>
        <begin position="378"/>
        <end position="404"/>
    </location>
</feature>
<dbReference type="PROSITE" id="PS51420">
    <property type="entry name" value="RHO"/>
    <property type="match status" value="1"/>
</dbReference>
<protein>
    <submittedName>
        <fullName evidence="3">Ras-domain-containing protein</fullName>
    </submittedName>
</protein>
<dbReference type="Proteomes" id="UP000245946">
    <property type="component" value="Unassembled WGS sequence"/>
</dbReference>
<dbReference type="GO" id="GO:0003924">
    <property type="term" value="F:GTPase activity"/>
    <property type="evidence" value="ECO:0007669"/>
    <property type="project" value="InterPro"/>
</dbReference>
<evidence type="ECO:0000313" key="4">
    <source>
        <dbReference type="Proteomes" id="UP000245946"/>
    </source>
</evidence>
<feature type="compositionally biased region" description="Polar residues" evidence="2">
    <location>
        <begin position="426"/>
        <end position="437"/>
    </location>
</feature>
<dbReference type="AlphaFoldDB" id="A0A316ZAX6"/>
<dbReference type="PRINTS" id="PR00449">
    <property type="entry name" value="RASTRNSFRMNG"/>
</dbReference>
<dbReference type="InterPro" id="IPR005225">
    <property type="entry name" value="Small_GTP-bd"/>
</dbReference>
<evidence type="ECO:0000256" key="2">
    <source>
        <dbReference type="SAM" id="MobiDB-lite"/>
    </source>
</evidence>
<name>A0A316ZAX6_9BASI</name>
<dbReference type="InterPro" id="IPR001806">
    <property type="entry name" value="Small_GTPase"/>
</dbReference>
<accession>A0A316ZAX6</accession>
<proteinExistence type="predicted"/>
<dbReference type="PROSITE" id="PS51419">
    <property type="entry name" value="RAB"/>
    <property type="match status" value="1"/>
</dbReference>
<dbReference type="InterPro" id="IPR027417">
    <property type="entry name" value="P-loop_NTPase"/>
</dbReference>
<feature type="region of interest" description="Disordered" evidence="2">
    <location>
        <begin position="131"/>
        <end position="153"/>
    </location>
</feature>
<dbReference type="SMART" id="SM00175">
    <property type="entry name" value="RAB"/>
    <property type="match status" value="1"/>
</dbReference>
<dbReference type="FunFam" id="3.40.50.300:FF:000808">
    <property type="entry name" value="Small GTP-binding protein, putative"/>
    <property type="match status" value="1"/>
</dbReference>
<dbReference type="SMART" id="SM00174">
    <property type="entry name" value="RHO"/>
    <property type="match status" value="1"/>
</dbReference>
<keyword evidence="1" id="KW-0547">Nucleotide-binding</keyword>
<feature type="region of interest" description="Disordered" evidence="2">
    <location>
        <begin position="189"/>
        <end position="233"/>
    </location>
</feature>
<keyword evidence="4" id="KW-1185">Reference proteome</keyword>
<dbReference type="PROSITE" id="PS51421">
    <property type="entry name" value="RAS"/>
    <property type="match status" value="1"/>
</dbReference>
<dbReference type="OrthoDB" id="26525at2759"/>
<dbReference type="RefSeq" id="XP_025597694.1">
    <property type="nucleotide sequence ID" value="XM_025742657.1"/>
</dbReference>
<evidence type="ECO:0000256" key="1">
    <source>
        <dbReference type="ARBA" id="ARBA00022741"/>
    </source>
</evidence>
<dbReference type="NCBIfam" id="TIGR00231">
    <property type="entry name" value="small_GTP"/>
    <property type="match status" value="1"/>
</dbReference>
<gene>
    <name evidence="3" type="ORF">FA09DRAFT_330575</name>
</gene>
<evidence type="ECO:0000313" key="3">
    <source>
        <dbReference type="EMBL" id="PWN97415.1"/>
    </source>
</evidence>
<dbReference type="SMART" id="SM00173">
    <property type="entry name" value="RAS"/>
    <property type="match status" value="1"/>
</dbReference>
<dbReference type="EMBL" id="KZ819295">
    <property type="protein sequence ID" value="PWN97415.1"/>
    <property type="molecule type" value="Genomic_DNA"/>
</dbReference>
<dbReference type="GeneID" id="37270201"/>
<dbReference type="Pfam" id="PF00071">
    <property type="entry name" value="Ras"/>
    <property type="match status" value="1"/>
</dbReference>
<organism evidence="3 4">
    <name type="scientific">Tilletiopsis washingtonensis</name>
    <dbReference type="NCBI Taxonomy" id="58919"/>
    <lineage>
        <taxon>Eukaryota</taxon>
        <taxon>Fungi</taxon>
        <taxon>Dikarya</taxon>
        <taxon>Basidiomycota</taxon>
        <taxon>Ustilaginomycotina</taxon>
        <taxon>Exobasidiomycetes</taxon>
        <taxon>Entylomatales</taxon>
        <taxon>Entylomatales incertae sedis</taxon>
        <taxon>Tilletiopsis</taxon>
    </lineage>
</organism>
<feature type="region of interest" description="Disordered" evidence="2">
    <location>
        <begin position="1"/>
        <end position="83"/>
    </location>
</feature>
<dbReference type="PANTHER" id="PTHR47978">
    <property type="match status" value="1"/>
</dbReference>
<dbReference type="SUPFAM" id="SSF52540">
    <property type="entry name" value="P-loop containing nucleoside triphosphate hydrolases"/>
    <property type="match status" value="1"/>
</dbReference>
<dbReference type="Gene3D" id="3.40.50.300">
    <property type="entry name" value="P-loop containing nucleotide triphosphate hydrolases"/>
    <property type="match status" value="1"/>
</dbReference>
<reference evidence="3 4" key="1">
    <citation type="journal article" date="2018" name="Mol. Biol. Evol.">
        <title>Broad Genomic Sampling Reveals a Smut Pathogenic Ancestry of the Fungal Clade Ustilaginomycotina.</title>
        <authorList>
            <person name="Kijpornyongpan T."/>
            <person name="Mondo S.J."/>
            <person name="Barry K."/>
            <person name="Sandor L."/>
            <person name="Lee J."/>
            <person name="Lipzen A."/>
            <person name="Pangilinan J."/>
            <person name="LaButti K."/>
            <person name="Hainaut M."/>
            <person name="Henrissat B."/>
            <person name="Grigoriev I.V."/>
            <person name="Spatafora J.W."/>
            <person name="Aime M.C."/>
        </authorList>
    </citation>
    <scope>NUCLEOTIDE SEQUENCE [LARGE SCALE GENOMIC DNA]</scope>
    <source>
        <strain evidence="3 4">MCA 4186</strain>
    </source>
</reference>
<dbReference type="STRING" id="58919.A0A316ZAX6"/>
<dbReference type="SMART" id="SM00176">
    <property type="entry name" value="RAN"/>
    <property type="match status" value="1"/>
</dbReference>
<feature type="region of interest" description="Disordered" evidence="2">
    <location>
        <begin position="422"/>
        <end position="470"/>
    </location>
</feature>
<dbReference type="GO" id="GO:0005525">
    <property type="term" value="F:GTP binding"/>
    <property type="evidence" value="ECO:0007669"/>
    <property type="project" value="InterPro"/>
</dbReference>